<dbReference type="SUPFAM" id="SSF57850">
    <property type="entry name" value="RING/U-box"/>
    <property type="match status" value="1"/>
</dbReference>
<evidence type="ECO:0000256" key="3">
    <source>
        <dbReference type="SAM" id="Phobius"/>
    </source>
</evidence>
<keyword evidence="1" id="KW-0479">Metal-binding</keyword>
<accession>W4FR29</accession>
<dbReference type="VEuPathDB" id="FungiDB:H257_14904"/>
<dbReference type="GO" id="GO:0061630">
    <property type="term" value="F:ubiquitin protein ligase activity"/>
    <property type="evidence" value="ECO:0007669"/>
    <property type="project" value="UniProtKB-EC"/>
</dbReference>
<dbReference type="PANTHER" id="PTHR22996:SF0">
    <property type="entry name" value="RE60872P-RELATED"/>
    <property type="match status" value="1"/>
</dbReference>
<keyword evidence="1" id="KW-0863">Zinc-finger</keyword>
<name>W4FR29_APHAT</name>
<sequence length="379" mass="41568">MMSPPPLEAELQNTLSLFLTLALVLWSVRIVVLSRQLRAMQMALQKNRIAYVPQLGPSLDLLETMSMEHLQQFLRQQDQITQVAMDTLHVPFDLKSVRYAAAGAGTDDTKSLSIAIESTVPSCSVQILWDLDIATAISTLSQPRGFVSTSKRRMYFPRSMSAFWSNFWSKWTQSVATDGGDQQPLQDTSGSSSSPPSTSTNMLHHPSSSLLDLDNGELRRLLPCQLRTDPLILHAEPPSTPSTLHYTNSTLPRPSSTSTGAVVLVQTAAHSHVQVVVHPSPSHDDHATVGVTTALFVLDLASSSIKQRMYYHRSTSSNNVLVAHDIYGADEFVECSICLEDPTTAIVLPCRHKCICATCLAEIDACPICRAKFASYITS</sequence>
<dbReference type="GO" id="GO:0008270">
    <property type="term" value="F:zinc ion binding"/>
    <property type="evidence" value="ECO:0007669"/>
    <property type="project" value="UniProtKB-KW"/>
</dbReference>
<dbReference type="GeneID" id="20816900"/>
<proteinExistence type="predicted"/>
<feature type="transmembrane region" description="Helical" evidence="3">
    <location>
        <begin position="15"/>
        <end position="32"/>
    </location>
</feature>
<protein>
    <recommendedName>
        <fullName evidence="4">RING-type domain-containing protein</fullName>
    </recommendedName>
</protein>
<dbReference type="PROSITE" id="PS50089">
    <property type="entry name" value="ZF_RING_2"/>
    <property type="match status" value="1"/>
</dbReference>
<evidence type="ECO:0000256" key="2">
    <source>
        <dbReference type="SAM" id="MobiDB-lite"/>
    </source>
</evidence>
<keyword evidence="3" id="KW-0472">Membrane</keyword>
<dbReference type="Gene3D" id="3.30.40.10">
    <property type="entry name" value="Zinc/RING finger domain, C3HC4 (zinc finger)"/>
    <property type="match status" value="1"/>
</dbReference>
<dbReference type="STRING" id="112090.W4FR29"/>
<keyword evidence="3" id="KW-0812">Transmembrane</keyword>
<evidence type="ECO:0000313" key="5">
    <source>
        <dbReference type="EMBL" id="ETV69269.1"/>
    </source>
</evidence>
<evidence type="ECO:0000259" key="4">
    <source>
        <dbReference type="PROSITE" id="PS50089"/>
    </source>
</evidence>
<dbReference type="InterPro" id="IPR013083">
    <property type="entry name" value="Znf_RING/FYVE/PHD"/>
</dbReference>
<dbReference type="EMBL" id="KI913177">
    <property type="protein sequence ID" value="ETV69269.1"/>
    <property type="molecule type" value="Genomic_DNA"/>
</dbReference>
<dbReference type="InterPro" id="IPR001841">
    <property type="entry name" value="Znf_RING"/>
</dbReference>
<dbReference type="SMART" id="SM00184">
    <property type="entry name" value="RING"/>
    <property type="match status" value="1"/>
</dbReference>
<feature type="region of interest" description="Disordered" evidence="2">
    <location>
        <begin position="176"/>
        <end position="209"/>
    </location>
</feature>
<dbReference type="GO" id="GO:0016567">
    <property type="term" value="P:protein ubiquitination"/>
    <property type="evidence" value="ECO:0007669"/>
    <property type="project" value="TreeGrafter"/>
</dbReference>
<reference evidence="5" key="1">
    <citation type="submission" date="2013-12" db="EMBL/GenBank/DDBJ databases">
        <title>The Genome Sequence of Aphanomyces astaci APO3.</title>
        <authorList>
            <consortium name="The Broad Institute Genomics Platform"/>
            <person name="Russ C."/>
            <person name="Tyler B."/>
            <person name="van West P."/>
            <person name="Dieguez-Uribeondo J."/>
            <person name="Young S.K."/>
            <person name="Zeng Q."/>
            <person name="Gargeya S."/>
            <person name="Fitzgerald M."/>
            <person name="Abouelleil A."/>
            <person name="Alvarado L."/>
            <person name="Chapman S.B."/>
            <person name="Gainer-Dewar J."/>
            <person name="Goldberg J."/>
            <person name="Griggs A."/>
            <person name="Gujja S."/>
            <person name="Hansen M."/>
            <person name="Howarth C."/>
            <person name="Imamovic A."/>
            <person name="Ireland A."/>
            <person name="Larimer J."/>
            <person name="McCowan C."/>
            <person name="Murphy C."/>
            <person name="Pearson M."/>
            <person name="Poon T.W."/>
            <person name="Priest M."/>
            <person name="Roberts A."/>
            <person name="Saif S."/>
            <person name="Shea T."/>
            <person name="Sykes S."/>
            <person name="Wortman J."/>
            <person name="Nusbaum C."/>
            <person name="Birren B."/>
        </authorList>
    </citation>
    <scope>NUCLEOTIDE SEQUENCE [LARGE SCALE GENOMIC DNA]</scope>
    <source>
        <strain evidence="5">APO3</strain>
    </source>
</reference>
<dbReference type="AlphaFoldDB" id="W4FR29"/>
<dbReference type="InterPro" id="IPR045194">
    <property type="entry name" value="MGRN1/RNF157-like"/>
</dbReference>
<organism evidence="5">
    <name type="scientific">Aphanomyces astaci</name>
    <name type="common">Crayfish plague agent</name>
    <dbReference type="NCBI Taxonomy" id="112090"/>
    <lineage>
        <taxon>Eukaryota</taxon>
        <taxon>Sar</taxon>
        <taxon>Stramenopiles</taxon>
        <taxon>Oomycota</taxon>
        <taxon>Saprolegniomycetes</taxon>
        <taxon>Saprolegniales</taxon>
        <taxon>Verrucalvaceae</taxon>
        <taxon>Aphanomyces</taxon>
    </lineage>
</organism>
<dbReference type="PANTHER" id="PTHR22996">
    <property type="entry name" value="MAHOGUNIN"/>
    <property type="match status" value="1"/>
</dbReference>
<evidence type="ECO:0000256" key="1">
    <source>
        <dbReference type="PROSITE-ProRule" id="PRU00175"/>
    </source>
</evidence>
<dbReference type="Pfam" id="PF13920">
    <property type="entry name" value="zf-C3HC4_3"/>
    <property type="match status" value="1"/>
</dbReference>
<dbReference type="RefSeq" id="XP_009841126.1">
    <property type="nucleotide sequence ID" value="XM_009842824.1"/>
</dbReference>
<feature type="compositionally biased region" description="Low complexity" evidence="2">
    <location>
        <begin position="188"/>
        <end position="200"/>
    </location>
</feature>
<keyword evidence="3" id="KW-1133">Transmembrane helix</keyword>
<keyword evidence="1" id="KW-0862">Zinc</keyword>
<gene>
    <name evidence="5" type="ORF">H257_14904</name>
</gene>
<dbReference type="OrthoDB" id="1711136at2759"/>
<feature type="domain" description="RING-type" evidence="4">
    <location>
        <begin position="335"/>
        <end position="370"/>
    </location>
</feature>